<gene>
    <name evidence="6" type="ORF">HNP82_002449</name>
</gene>
<evidence type="ECO:0000256" key="2">
    <source>
        <dbReference type="ARBA" id="ARBA00011322"/>
    </source>
</evidence>
<feature type="coiled-coil region" evidence="4">
    <location>
        <begin position="648"/>
        <end position="742"/>
    </location>
</feature>
<comment type="similarity">
    <text evidence="1">Belongs to the SMC family. SbcC subfamily.</text>
</comment>
<dbReference type="PANTHER" id="PTHR32114:SF2">
    <property type="entry name" value="ABC TRANSPORTER ABCH.3"/>
    <property type="match status" value="1"/>
</dbReference>
<dbReference type="EMBL" id="JACHFW010000010">
    <property type="protein sequence ID" value="MBB5265306.1"/>
    <property type="molecule type" value="Genomic_DNA"/>
</dbReference>
<feature type="coiled-coil region" evidence="4">
    <location>
        <begin position="412"/>
        <end position="497"/>
    </location>
</feature>
<dbReference type="InterPro" id="IPR038729">
    <property type="entry name" value="Rad50/SbcC_AAA"/>
</dbReference>
<keyword evidence="6" id="KW-0378">Hydrolase</keyword>
<keyword evidence="4" id="KW-0175">Coiled coil</keyword>
<sequence length="1066" mass="120920">MRPLKLTMQAFGSYGKETVIDFEAANQNLFLITGDTGAGKTTIFDAIVFALYGEASSTANKKDGTELQSQFAGADIKPFVELTFSEGTGPARRLYTVRRVPRHVRPLKRGKGIKEESGAVSLIMDDGTEYPPKETDRKLEEILGLTKGQFMQVAMIAQGEFMELLRAKSDDKKVIFRKLFHTELYQKIIDELARRRKETFQEMGQIHTACQTEVSHLVIPKDHKEAGELSRLRDEILGSEKLSVVAMENLIQSLGQLCDLLKFQESEASAVYEAVNKDYLARRDVLAQARQLSERFEELEKAQEELEQCEAMKASVEELEQKAGQITAAYEISAIYERYADSQKNFKEKNAALAAWRQALPGFEKANREDMEGEQKAQESFNETLSMLTRVSEQVKKALSVFDQAKKAKVQVQKGTKDYKKARELLERLNETMSAIESQEEQRRRQGEELQDAEVDFARWQEKAKKYRELYNDWETLENLEKETKAQKKAVDEAKAAYGEASKAYEKKNGEYETARRIFLGAQAGFIAREQLRPGKPCPVCGSLDHPNPCPIEEDYAHLTREGLEQAQQEVQALSKSQEQAATKAQAAAAILEEKNTRLETETARLGEKLRADLPTNFRPAQPLTAARVRDTLLEWRQILALEGKTAKDHVKQKQAILQAQKESEEKKKDLFVQIEDARKKTEDIRAALAGYEAALKNLEMSRDFPTEGAAREALEKAEKDKKLAEEKYNQARRKSQHSKSQMEGTRALISRYENELPKDQARLDGCRKDYETVMEEKKLTQDQWQEIVLQYKKSQAALFLEEVNTYHQKKAGAKSRANQAKAAIKDQKWPDISRLEKELETAGEKVSEARSAFDRIREVLRADVNVYNALEPKMSQRAKIVDRHRSMDDLYNLLAGKVSGARMDIETFVQRYYLERILFGANRRFMEMSAGQYELRMKDVDVAGVGKNRGLDLMVYSTVTGKEREVRTLSGGESFMAALSLALGMADQIQAGTASVNLDVMFIDEGFGSLDDHSRDKAVRVLQEMAGGSKMIGIISHVTELKQEIEDQLIVEKDEDGSHVRWQIS</sequence>
<keyword evidence="6" id="KW-0269">Exonuclease</keyword>
<comment type="subunit">
    <text evidence="2">Heterodimer of SbcC and SbcD.</text>
</comment>
<evidence type="ECO:0000313" key="7">
    <source>
        <dbReference type="Proteomes" id="UP000543642"/>
    </source>
</evidence>
<dbReference type="Gene3D" id="3.40.50.300">
    <property type="entry name" value="P-loop containing nucleotide triphosphate hydrolases"/>
    <property type="match status" value="2"/>
</dbReference>
<feature type="coiled-coil region" evidence="4">
    <location>
        <begin position="564"/>
        <end position="609"/>
    </location>
</feature>
<dbReference type="GO" id="GO:0004527">
    <property type="term" value="F:exonuclease activity"/>
    <property type="evidence" value="ECO:0007669"/>
    <property type="project" value="UniProtKB-KW"/>
</dbReference>
<dbReference type="Pfam" id="PF13476">
    <property type="entry name" value="AAA_23"/>
    <property type="match status" value="1"/>
</dbReference>
<reference evidence="6 7" key="1">
    <citation type="submission" date="2020-08" db="EMBL/GenBank/DDBJ databases">
        <title>Genomic Encyclopedia of Type Strains, Phase IV (KMG-IV): sequencing the most valuable type-strain genomes for metagenomic binning, comparative biology and taxonomic classification.</title>
        <authorList>
            <person name="Goeker M."/>
        </authorList>
    </citation>
    <scope>NUCLEOTIDE SEQUENCE [LARGE SCALE GENOMIC DNA]</scope>
    <source>
        <strain evidence="6 7">DSM 106146</strain>
    </source>
</reference>
<accession>A0A7W8HBA3</accession>
<dbReference type="GO" id="GO:0016887">
    <property type="term" value="F:ATP hydrolysis activity"/>
    <property type="evidence" value="ECO:0007669"/>
    <property type="project" value="InterPro"/>
</dbReference>
<evidence type="ECO:0000313" key="6">
    <source>
        <dbReference type="EMBL" id="MBB5265306.1"/>
    </source>
</evidence>
<dbReference type="GO" id="GO:0006302">
    <property type="term" value="P:double-strand break repair"/>
    <property type="evidence" value="ECO:0007669"/>
    <property type="project" value="InterPro"/>
</dbReference>
<organism evidence="6 7">
    <name type="scientific">Catenibacillus scindens</name>
    <dbReference type="NCBI Taxonomy" id="673271"/>
    <lineage>
        <taxon>Bacteria</taxon>
        <taxon>Bacillati</taxon>
        <taxon>Bacillota</taxon>
        <taxon>Clostridia</taxon>
        <taxon>Lachnospirales</taxon>
        <taxon>Lachnospiraceae</taxon>
        <taxon>Catenibacillus</taxon>
    </lineage>
</organism>
<dbReference type="Proteomes" id="UP000543642">
    <property type="component" value="Unassembled WGS sequence"/>
</dbReference>
<proteinExistence type="inferred from homology"/>
<dbReference type="SUPFAM" id="SSF52540">
    <property type="entry name" value="P-loop containing nucleoside triphosphate hydrolases"/>
    <property type="match status" value="1"/>
</dbReference>
<comment type="caution">
    <text evidence="6">The sequence shown here is derived from an EMBL/GenBank/DDBJ whole genome shotgun (WGS) entry which is preliminary data.</text>
</comment>
<dbReference type="InterPro" id="IPR027417">
    <property type="entry name" value="P-loop_NTPase"/>
</dbReference>
<dbReference type="PROSITE" id="PS00675">
    <property type="entry name" value="SIGMA54_INTERACT_1"/>
    <property type="match status" value="1"/>
</dbReference>
<dbReference type="Pfam" id="PF13558">
    <property type="entry name" value="SbcC_Walker_B"/>
    <property type="match status" value="1"/>
</dbReference>
<feature type="domain" description="Rad50/SbcC-type AAA" evidence="5">
    <location>
        <begin position="5"/>
        <end position="312"/>
    </location>
</feature>
<dbReference type="InterPro" id="IPR025662">
    <property type="entry name" value="Sigma_54_int_dom_ATP-bd_1"/>
</dbReference>
<keyword evidence="7" id="KW-1185">Reference proteome</keyword>
<evidence type="ECO:0000256" key="4">
    <source>
        <dbReference type="SAM" id="Coils"/>
    </source>
</evidence>
<protein>
    <recommendedName>
        <fullName evidence="3">Nuclease SbcCD subunit C</fullName>
    </recommendedName>
</protein>
<dbReference type="RefSeq" id="WP_183775150.1">
    <property type="nucleotide sequence ID" value="NZ_JACHFW010000010.1"/>
</dbReference>
<name>A0A7W8HBA3_9FIRM</name>
<feature type="coiled-coil region" evidence="4">
    <location>
        <begin position="282"/>
        <end position="329"/>
    </location>
</feature>
<dbReference type="AlphaFoldDB" id="A0A7W8HBA3"/>
<evidence type="ECO:0000256" key="1">
    <source>
        <dbReference type="ARBA" id="ARBA00006930"/>
    </source>
</evidence>
<evidence type="ECO:0000259" key="5">
    <source>
        <dbReference type="Pfam" id="PF13476"/>
    </source>
</evidence>
<keyword evidence="6" id="KW-0540">Nuclease</keyword>
<evidence type="ECO:0000256" key="3">
    <source>
        <dbReference type="ARBA" id="ARBA00013368"/>
    </source>
</evidence>
<dbReference type="PANTHER" id="PTHR32114">
    <property type="entry name" value="ABC TRANSPORTER ABCH.3"/>
    <property type="match status" value="1"/>
</dbReference>